<keyword evidence="2 3" id="KW-0326">Glycosidase</keyword>
<dbReference type="EMBL" id="JACIJF010000029">
    <property type="protein sequence ID" value="MBB5712891.1"/>
    <property type="molecule type" value="Genomic_DNA"/>
</dbReference>
<dbReference type="Gene3D" id="3.20.20.80">
    <property type="entry name" value="Glycosidases"/>
    <property type="match status" value="1"/>
</dbReference>
<evidence type="ECO:0000313" key="7">
    <source>
        <dbReference type="Proteomes" id="UP000527143"/>
    </source>
</evidence>
<evidence type="ECO:0000313" key="6">
    <source>
        <dbReference type="EMBL" id="MBB5712891.1"/>
    </source>
</evidence>
<evidence type="ECO:0000259" key="5">
    <source>
        <dbReference type="Pfam" id="PF00150"/>
    </source>
</evidence>
<comment type="caution">
    <text evidence="6">The sequence shown here is derived from an EMBL/GenBank/DDBJ whole genome shotgun (WGS) entry which is preliminary data.</text>
</comment>
<feature type="domain" description="Glycoside hydrolase family 5" evidence="5">
    <location>
        <begin position="104"/>
        <end position="351"/>
    </location>
</feature>
<gene>
    <name evidence="6" type="ORF">FHT02_004152</name>
</gene>
<name>A0A840YT56_9SPHN</name>
<sequence length="388" mass="42232">MMILSRIRKLAAFSAVSAVALAISAYASRSGDALGEMIVPAASSPQIAISPPARAPAAALSVMPAQMVAQQSVAIAAPATALFGANLSGAEAKDSDAVRPSFSDLQGYIDHFGFKLIRYPFKDSRMTPARINELRTLTEHARSRGVRMILDNHTYQWTSVQQQVSFWTTFARNFSDDGSVVLDLVNEPGGFNDPVLTNDWMQWIRDAKLIIAGLRKNGIKHPIAIQYPQWSATFRFDKAEPASTACESAGCAIDRDKSGPIDPLNRTYINAHRYWDKGSSGTNRVCETTWGASSGLDGFAAQLRKRGLKGYVTEAAFGSSYSVDKTCVGIGKDAIADIKANSDVLLGITWWGGGRVWPESYHFKIEPAKATRFTSAIPTYTRQLLGQR</sequence>
<dbReference type="SUPFAM" id="SSF51445">
    <property type="entry name" value="(Trans)glycosidases"/>
    <property type="match status" value="1"/>
</dbReference>
<evidence type="ECO:0000256" key="2">
    <source>
        <dbReference type="ARBA" id="ARBA00023295"/>
    </source>
</evidence>
<dbReference type="AlphaFoldDB" id="A0A840YT56"/>
<accession>A0A840YT56</accession>
<dbReference type="GO" id="GO:0004553">
    <property type="term" value="F:hydrolase activity, hydrolyzing O-glycosyl compounds"/>
    <property type="evidence" value="ECO:0007669"/>
    <property type="project" value="InterPro"/>
</dbReference>
<proteinExistence type="inferred from homology"/>
<evidence type="ECO:0000256" key="4">
    <source>
        <dbReference type="SAM" id="SignalP"/>
    </source>
</evidence>
<feature type="chain" id="PRO_5032545424" description="Glycoside hydrolase family 5 domain-containing protein" evidence="4">
    <location>
        <begin position="28"/>
        <end position="388"/>
    </location>
</feature>
<dbReference type="InterPro" id="IPR001547">
    <property type="entry name" value="Glyco_hydro_5"/>
</dbReference>
<dbReference type="Pfam" id="PF00150">
    <property type="entry name" value="Cellulase"/>
    <property type="match status" value="1"/>
</dbReference>
<evidence type="ECO:0000256" key="3">
    <source>
        <dbReference type="RuleBase" id="RU361153"/>
    </source>
</evidence>
<dbReference type="Proteomes" id="UP000527143">
    <property type="component" value="Unassembled WGS sequence"/>
</dbReference>
<reference evidence="6 7" key="1">
    <citation type="submission" date="2020-08" db="EMBL/GenBank/DDBJ databases">
        <title>Genomic Encyclopedia of Type Strains, Phase IV (KMG-IV): sequencing the most valuable type-strain genomes for metagenomic binning, comparative biology and taxonomic classification.</title>
        <authorList>
            <person name="Goeker M."/>
        </authorList>
    </citation>
    <scope>NUCLEOTIDE SEQUENCE [LARGE SCALE GENOMIC DNA]</scope>
    <source>
        <strain evidence="6 7">DSM 26736</strain>
    </source>
</reference>
<organism evidence="6 7">
    <name type="scientific">Sphingomonas xinjiangensis</name>
    <dbReference type="NCBI Taxonomy" id="643568"/>
    <lineage>
        <taxon>Bacteria</taxon>
        <taxon>Pseudomonadati</taxon>
        <taxon>Pseudomonadota</taxon>
        <taxon>Alphaproteobacteria</taxon>
        <taxon>Sphingomonadales</taxon>
        <taxon>Sphingomonadaceae</taxon>
        <taxon>Sphingomonas</taxon>
    </lineage>
</organism>
<dbReference type="GO" id="GO:0009251">
    <property type="term" value="P:glucan catabolic process"/>
    <property type="evidence" value="ECO:0007669"/>
    <property type="project" value="TreeGrafter"/>
</dbReference>
<keyword evidence="1 3" id="KW-0378">Hydrolase</keyword>
<evidence type="ECO:0000256" key="1">
    <source>
        <dbReference type="ARBA" id="ARBA00022801"/>
    </source>
</evidence>
<dbReference type="PANTHER" id="PTHR34142">
    <property type="entry name" value="ENDO-BETA-1,4-GLUCANASE A"/>
    <property type="match status" value="1"/>
</dbReference>
<dbReference type="PANTHER" id="PTHR34142:SF1">
    <property type="entry name" value="GLYCOSIDE HYDROLASE FAMILY 5 DOMAIN-CONTAINING PROTEIN"/>
    <property type="match status" value="1"/>
</dbReference>
<keyword evidence="4" id="KW-0732">Signal</keyword>
<feature type="signal peptide" evidence="4">
    <location>
        <begin position="1"/>
        <end position="27"/>
    </location>
</feature>
<keyword evidence="7" id="KW-1185">Reference proteome</keyword>
<comment type="similarity">
    <text evidence="3">Belongs to the glycosyl hydrolase 5 (cellulase A) family.</text>
</comment>
<dbReference type="InterPro" id="IPR017853">
    <property type="entry name" value="GH"/>
</dbReference>
<protein>
    <recommendedName>
        <fullName evidence="5">Glycoside hydrolase family 5 domain-containing protein</fullName>
    </recommendedName>
</protein>